<keyword evidence="3" id="KW-1185">Reference proteome</keyword>
<name>A0ABV1AE95_9TELE</name>
<evidence type="ECO:0000313" key="2">
    <source>
        <dbReference type="EMBL" id="MEQ2316902.1"/>
    </source>
</evidence>
<proteinExistence type="predicted"/>
<evidence type="ECO:0000313" key="3">
    <source>
        <dbReference type="Proteomes" id="UP001469553"/>
    </source>
</evidence>
<gene>
    <name evidence="2" type="ORF">AMECASPLE_037188</name>
</gene>
<feature type="compositionally biased region" description="Pro residues" evidence="1">
    <location>
        <begin position="105"/>
        <end position="115"/>
    </location>
</feature>
<comment type="caution">
    <text evidence="2">The sequence shown here is derived from an EMBL/GenBank/DDBJ whole genome shotgun (WGS) entry which is preliminary data.</text>
</comment>
<reference evidence="2 3" key="1">
    <citation type="submission" date="2021-06" db="EMBL/GenBank/DDBJ databases">
        <authorList>
            <person name="Palmer J.M."/>
        </authorList>
    </citation>
    <scope>NUCLEOTIDE SEQUENCE [LARGE SCALE GENOMIC DNA]</scope>
    <source>
        <strain evidence="2 3">AS_MEX2019</strain>
        <tissue evidence="2">Muscle</tissue>
    </source>
</reference>
<dbReference type="EMBL" id="JAHRIP010090823">
    <property type="protein sequence ID" value="MEQ2316902.1"/>
    <property type="molecule type" value="Genomic_DNA"/>
</dbReference>
<dbReference type="PROSITE" id="PS51257">
    <property type="entry name" value="PROKAR_LIPOPROTEIN"/>
    <property type="match status" value="1"/>
</dbReference>
<dbReference type="Proteomes" id="UP001469553">
    <property type="component" value="Unassembled WGS sequence"/>
</dbReference>
<evidence type="ECO:0000256" key="1">
    <source>
        <dbReference type="SAM" id="MobiDB-lite"/>
    </source>
</evidence>
<accession>A0ABV1AE95</accession>
<organism evidence="2 3">
    <name type="scientific">Ameca splendens</name>
    <dbReference type="NCBI Taxonomy" id="208324"/>
    <lineage>
        <taxon>Eukaryota</taxon>
        <taxon>Metazoa</taxon>
        <taxon>Chordata</taxon>
        <taxon>Craniata</taxon>
        <taxon>Vertebrata</taxon>
        <taxon>Euteleostomi</taxon>
        <taxon>Actinopterygii</taxon>
        <taxon>Neopterygii</taxon>
        <taxon>Teleostei</taxon>
        <taxon>Neoteleostei</taxon>
        <taxon>Acanthomorphata</taxon>
        <taxon>Ovalentaria</taxon>
        <taxon>Atherinomorphae</taxon>
        <taxon>Cyprinodontiformes</taxon>
        <taxon>Goodeidae</taxon>
        <taxon>Ameca</taxon>
    </lineage>
</organism>
<sequence length="154" mass="17319">MATTTRQGPGTLSTPHPNSGGTLACRSPTILLGTPRRTKQASWPAPPTKRSHIPINATHCLVKTLSPVSPQPTEWHRSQGPRSKEIQVILREPKRQSRHQSIPNPQDPKPNPSPDPDQKVRFFSRPLLYLFIPPLYIIMKMELPIPRKLHKNGD</sequence>
<feature type="compositionally biased region" description="Polar residues" evidence="1">
    <location>
        <begin position="1"/>
        <end position="21"/>
    </location>
</feature>
<protein>
    <submittedName>
        <fullName evidence="2">Uncharacterized protein</fullName>
    </submittedName>
</protein>
<feature type="region of interest" description="Disordered" evidence="1">
    <location>
        <begin position="1"/>
        <end position="119"/>
    </location>
</feature>
<feature type="compositionally biased region" description="Basic and acidic residues" evidence="1">
    <location>
        <begin position="74"/>
        <end position="95"/>
    </location>
</feature>